<evidence type="ECO:0000256" key="2">
    <source>
        <dbReference type="ARBA" id="ARBA00022777"/>
    </source>
</evidence>
<dbReference type="PANTHER" id="PTHR10584">
    <property type="entry name" value="SUGAR KINASE"/>
    <property type="match status" value="1"/>
</dbReference>
<name>A0A2H0VBL0_9BACT</name>
<protein>
    <recommendedName>
        <fullName evidence="3">Carbohydrate kinase PfkB domain-containing protein</fullName>
    </recommendedName>
</protein>
<organism evidence="4 5">
    <name type="scientific">Candidatus Doudnabacteria bacterium CG10_big_fil_rev_8_21_14_0_10_42_18</name>
    <dbReference type="NCBI Taxonomy" id="1974552"/>
    <lineage>
        <taxon>Bacteria</taxon>
        <taxon>Candidatus Doudnaibacteriota</taxon>
    </lineage>
</organism>
<evidence type="ECO:0000259" key="3">
    <source>
        <dbReference type="Pfam" id="PF00294"/>
    </source>
</evidence>
<reference evidence="5" key="1">
    <citation type="submission" date="2017-09" db="EMBL/GenBank/DDBJ databases">
        <title>Depth-based differentiation of microbial function through sediment-hosted aquifers and enrichment of novel symbionts in the deep terrestrial subsurface.</title>
        <authorList>
            <person name="Probst A.J."/>
            <person name="Ladd B."/>
            <person name="Jarett J.K."/>
            <person name="Geller-Mcgrath D.E."/>
            <person name="Sieber C.M.K."/>
            <person name="Emerson J.B."/>
            <person name="Anantharaman K."/>
            <person name="Thomas B.C."/>
            <person name="Malmstrom R."/>
            <person name="Stieglmeier M."/>
            <person name="Klingl A."/>
            <person name="Woyke T."/>
            <person name="Ryan C.M."/>
            <person name="Banfield J.F."/>
        </authorList>
    </citation>
    <scope>NUCLEOTIDE SEQUENCE [LARGE SCALE GENOMIC DNA]</scope>
</reference>
<evidence type="ECO:0000313" key="4">
    <source>
        <dbReference type="EMBL" id="PIR96475.1"/>
    </source>
</evidence>
<dbReference type="PANTHER" id="PTHR10584:SF166">
    <property type="entry name" value="RIBOKINASE"/>
    <property type="match status" value="1"/>
</dbReference>
<evidence type="ECO:0000313" key="5">
    <source>
        <dbReference type="Proteomes" id="UP000230922"/>
    </source>
</evidence>
<dbReference type="Pfam" id="PF00294">
    <property type="entry name" value="PfkB"/>
    <property type="match status" value="1"/>
</dbReference>
<dbReference type="Proteomes" id="UP000230922">
    <property type="component" value="Unassembled WGS sequence"/>
</dbReference>
<keyword evidence="1" id="KW-0808">Transferase</keyword>
<dbReference type="InterPro" id="IPR011611">
    <property type="entry name" value="PfkB_dom"/>
</dbReference>
<dbReference type="EMBL" id="PFAK01000015">
    <property type="protein sequence ID" value="PIR96475.1"/>
    <property type="molecule type" value="Genomic_DNA"/>
</dbReference>
<dbReference type="GO" id="GO:0016301">
    <property type="term" value="F:kinase activity"/>
    <property type="evidence" value="ECO:0007669"/>
    <property type="project" value="UniProtKB-KW"/>
</dbReference>
<evidence type="ECO:0000256" key="1">
    <source>
        <dbReference type="ARBA" id="ARBA00022679"/>
    </source>
</evidence>
<proteinExistence type="predicted"/>
<dbReference type="SUPFAM" id="SSF53613">
    <property type="entry name" value="Ribokinase-like"/>
    <property type="match status" value="1"/>
</dbReference>
<dbReference type="Gene3D" id="3.40.1190.20">
    <property type="match status" value="1"/>
</dbReference>
<gene>
    <name evidence="4" type="ORF">COT92_00940</name>
</gene>
<keyword evidence="2" id="KW-0418">Kinase</keyword>
<sequence>MFDIISIGDATIDTFLFVNDLKIIESKGEKKAVMNWGDKLPVEKLYKTVAGNAANNAVGSSRLGLKTGFYSVLAHDIGGREIVHKMEKEGVSTRFIVKNDKHGTNASTVICYKGERTILVYHEHRNYQLPVFPHSQWVYLTSMGVGFEKIYKDLAKYLDKYKVKLGFNPGTFQLRKGPKANEPMLKRTDFLSVNKEEAQSWVGEAEEDIEVLCKRLVRLGPKAVALTDGRKGAYSYSNEGFYYIPEFSGADRLEATGAGDSFTTAYIAALFYGLSHSEALRWGPVNAGSVVGTIGPQSGLLTRKELEHRLVKMKKFRPIAITGEQEKAKVVNLVAGKKG</sequence>
<dbReference type="AlphaFoldDB" id="A0A2H0VBL0"/>
<feature type="domain" description="Carbohydrate kinase PfkB" evidence="3">
    <location>
        <begin position="37"/>
        <end position="300"/>
    </location>
</feature>
<accession>A0A2H0VBL0</accession>
<comment type="caution">
    <text evidence="4">The sequence shown here is derived from an EMBL/GenBank/DDBJ whole genome shotgun (WGS) entry which is preliminary data.</text>
</comment>
<dbReference type="InterPro" id="IPR029056">
    <property type="entry name" value="Ribokinase-like"/>
</dbReference>